<evidence type="ECO:0000256" key="1">
    <source>
        <dbReference type="SAM" id="Coils"/>
    </source>
</evidence>
<keyword evidence="1" id="KW-0175">Coiled coil</keyword>
<reference evidence="3" key="1">
    <citation type="submission" date="2016-03" db="EMBL/GenBank/DDBJ databases">
        <authorList>
            <person name="Ma C."/>
            <person name="Zhou S."/>
            <person name="Yang G."/>
        </authorList>
    </citation>
    <scope>NUCLEOTIDE SEQUENCE [LARGE SCALE GENOMIC DNA]</scope>
    <source>
        <strain evidence="3">SgZ-1</strain>
    </source>
</reference>
<dbReference type="STRING" id="1134435.AC731_001450"/>
<proteinExistence type="predicted"/>
<evidence type="ECO:0000313" key="2">
    <source>
        <dbReference type="EMBL" id="AMO38937.1"/>
    </source>
</evidence>
<gene>
    <name evidence="2" type="ORF">AC731_001450</name>
</gene>
<dbReference type="EMBL" id="CP014646">
    <property type="protein sequence ID" value="AMO38937.1"/>
    <property type="molecule type" value="Genomic_DNA"/>
</dbReference>
<dbReference type="KEGG" id="thu:AC731_001450"/>
<sequence length="287" mass="31882">MPDVPAVPASPADDIRDLDALAAMLQQLQARNQQYQTAINALIAARRVVNGWDPKPEPELIWSVRREVLEAMGDREALAQFDQEHAEKIAAEQAERRAAAQLVLEAPARAKALEGYIVDLAAEMARDVDEVFIHEEMKRVFQPSAERMLTAARAFVQAWQEMRTVESTLKGSLRLAHYSIQGDRNTGYDMTLIGKPNQGDLLPNLIEGLAFSDLADLNRQYHGLDDALARQISQRLKEYGISPGVLYVYHPGAASDERPIYAPDPNPPSKRPQEIPFAAATVVTIHN</sequence>
<name>A0A127KAG4_9RHOO</name>
<protein>
    <submittedName>
        <fullName evidence="2">Uncharacterized protein</fullName>
    </submittedName>
</protein>
<feature type="coiled-coil region" evidence="1">
    <location>
        <begin position="18"/>
        <end position="45"/>
    </location>
</feature>
<keyword evidence="3" id="KW-1185">Reference proteome</keyword>
<dbReference type="Proteomes" id="UP000036902">
    <property type="component" value="Chromosome"/>
</dbReference>
<organism evidence="2 3">
    <name type="scientific">Thauera humireducens</name>
    <dbReference type="NCBI Taxonomy" id="1134435"/>
    <lineage>
        <taxon>Bacteria</taxon>
        <taxon>Pseudomonadati</taxon>
        <taxon>Pseudomonadota</taxon>
        <taxon>Betaproteobacteria</taxon>
        <taxon>Rhodocyclales</taxon>
        <taxon>Zoogloeaceae</taxon>
        <taxon>Thauera</taxon>
    </lineage>
</organism>
<evidence type="ECO:0000313" key="3">
    <source>
        <dbReference type="Proteomes" id="UP000036902"/>
    </source>
</evidence>
<accession>A0A127KAG4</accession>
<dbReference type="AlphaFoldDB" id="A0A127KAG4"/>